<evidence type="ECO:0008006" key="3">
    <source>
        <dbReference type="Google" id="ProtNLM"/>
    </source>
</evidence>
<comment type="caution">
    <text evidence="1">The sequence shown here is derived from an EMBL/GenBank/DDBJ whole genome shotgun (WGS) entry which is preliminary data.</text>
</comment>
<keyword evidence="2" id="KW-1185">Reference proteome</keyword>
<gene>
    <name evidence="1" type="ORF">FH603_5360</name>
</gene>
<sequence length="44" mass="4909">MPNRLSTIIRKLLFAISLMGLPFSLSTCVNEFDPKLSPNPFPAM</sequence>
<dbReference type="Proteomes" id="UP000700732">
    <property type="component" value="Unassembled WGS sequence"/>
</dbReference>
<proteinExistence type="predicted"/>
<organism evidence="1 2">
    <name type="scientific">Spirosoma utsteinense</name>
    <dbReference type="NCBI Taxonomy" id="2585773"/>
    <lineage>
        <taxon>Bacteria</taxon>
        <taxon>Pseudomonadati</taxon>
        <taxon>Bacteroidota</taxon>
        <taxon>Cytophagia</taxon>
        <taxon>Cytophagales</taxon>
        <taxon>Cytophagaceae</taxon>
        <taxon>Spirosoma</taxon>
    </lineage>
</organism>
<evidence type="ECO:0000313" key="1">
    <source>
        <dbReference type="EMBL" id="MBC3794828.1"/>
    </source>
</evidence>
<accession>A0ABR6WEB3</accession>
<reference evidence="1 2" key="1">
    <citation type="submission" date="2019-06" db="EMBL/GenBank/DDBJ databases">
        <title>Spirosoma utsteinense sp. nov. isolated from Antarctic ice-free soils.</title>
        <authorList>
            <person name="Tahon G."/>
        </authorList>
    </citation>
    <scope>NUCLEOTIDE SEQUENCE [LARGE SCALE GENOMIC DNA]</scope>
    <source>
        <strain evidence="1 2">LMG 31447</strain>
    </source>
</reference>
<name>A0ABR6WEB3_9BACT</name>
<evidence type="ECO:0000313" key="2">
    <source>
        <dbReference type="Proteomes" id="UP000700732"/>
    </source>
</evidence>
<dbReference type="EMBL" id="VFIA01000061">
    <property type="protein sequence ID" value="MBC3794828.1"/>
    <property type="molecule type" value="Genomic_DNA"/>
</dbReference>
<protein>
    <recommendedName>
        <fullName evidence="3">RagB/SusD family nutrient uptake outer membrane protein</fullName>
    </recommendedName>
</protein>
<dbReference type="RefSeq" id="WP_262891314.1">
    <property type="nucleotide sequence ID" value="NZ_VFIA01000061.1"/>
</dbReference>